<evidence type="ECO:0000256" key="3">
    <source>
        <dbReference type="ARBA" id="ARBA00023125"/>
    </source>
</evidence>
<feature type="domain" description="HTH lysR-type" evidence="5">
    <location>
        <begin position="13"/>
        <end position="65"/>
    </location>
</feature>
<dbReference type="InterPro" id="IPR050389">
    <property type="entry name" value="LysR-type_TF"/>
</dbReference>
<keyword evidence="4" id="KW-0804">Transcription</keyword>
<dbReference type="RefSeq" id="WP_126520909.1">
    <property type="nucleotide sequence ID" value="NZ_RXNU01000007.1"/>
</dbReference>
<dbReference type="InterPro" id="IPR036390">
    <property type="entry name" value="WH_DNA-bd_sf"/>
</dbReference>
<reference evidence="6 7" key="1">
    <citation type="submission" date="2018-12" db="EMBL/GenBank/DDBJ databases">
        <authorList>
            <person name="Yu L."/>
        </authorList>
    </citation>
    <scope>NUCLEOTIDE SEQUENCE [LARGE SCALE GENOMIC DNA]</scope>
    <source>
        <strain evidence="6 7">HAW-EB2</strain>
    </source>
</reference>
<dbReference type="OrthoDB" id="8839911at2"/>
<keyword evidence="3" id="KW-0238">DNA-binding</keyword>
<dbReference type="AlphaFoldDB" id="A0A431WSI2"/>
<keyword evidence="7" id="KW-1185">Reference proteome</keyword>
<dbReference type="SUPFAM" id="SSF53850">
    <property type="entry name" value="Periplasmic binding protein-like II"/>
    <property type="match status" value="1"/>
</dbReference>
<protein>
    <submittedName>
        <fullName evidence="6">LysR family transcriptional regulator</fullName>
    </submittedName>
</protein>
<dbReference type="Pfam" id="PF00126">
    <property type="entry name" value="HTH_1"/>
    <property type="match status" value="1"/>
</dbReference>
<sequence>MRKELSRLDYFTLKVLIGLFEFKNCSVVAEKLNTTQPKVSRALSCLREVIQNELFVRQQYGLQPNLMAEKIYPLAKSIVATLEEIDLVAMTLPDARRVVNVAVQEHMSAFFLEAISEVCIHLKQEVSVNIQPWCDNVSQLIAQGKLDYAITANSTYHEMIENLELGEVSYRFVVAKKGHPIFRKPLSYSSLIENRLVFINYCQVGSKPNWFESIVKLRGEELKLTLKTSCHNMALDHIVKSDDVCCTASIFAYQYFKSRDDTDFIDATDFCHLELAKAKKELAPTEHQKYYYYLQYHHSNENEFTQLLSEILKRKLDLMQDEYEQAKSLVAS</sequence>
<dbReference type="SUPFAM" id="SSF46785">
    <property type="entry name" value="Winged helix' DNA-binding domain"/>
    <property type="match status" value="1"/>
</dbReference>
<comment type="caution">
    <text evidence="6">The sequence shown here is derived from an EMBL/GenBank/DDBJ whole genome shotgun (WGS) entry which is preliminary data.</text>
</comment>
<keyword evidence="2" id="KW-0805">Transcription regulation</keyword>
<dbReference type="PANTHER" id="PTHR30118:SF7">
    <property type="entry name" value="TRANSCRIPTIONAL REGULATOR LYSR FAMILY"/>
    <property type="match status" value="1"/>
</dbReference>
<dbReference type="PROSITE" id="PS50931">
    <property type="entry name" value="HTH_LYSR"/>
    <property type="match status" value="1"/>
</dbReference>
<evidence type="ECO:0000256" key="2">
    <source>
        <dbReference type="ARBA" id="ARBA00023015"/>
    </source>
</evidence>
<name>A0A431WSI2_9GAMM</name>
<evidence type="ECO:0000313" key="7">
    <source>
        <dbReference type="Proteomes" id="UP000267448"/>
    </source>
</evidence>
<evidence type="ECO:0000313" key="6">
    <source>
        <dbReference type="EMBL" id="RTR38129.1"/>
    </source>
</evidence>
<dbReference type="InterPro" id="IPR000847">
    <property type="entry name" value="LysR_HTH_N"/>
</dbReference>
<accession>A0A431WSI2</accession>
<dbReference type="Gene3D" id="3.40.190.10">
    <property type="entry name" value="Periplasmic binding protein-like II"/>
    <property type="match status" value="2"/>
</dbReference>
<dbReference type="InterPro" id="IPR036388">
    <property type="entry name" value="WH-like_DNA-bd_sf"/>
</dbReference>
<dbReference type="GO" id="GO:0003677">
    <property type="term" value="F:DNA binding"/>
    <property type="evidence" value="ECO:0007669"/>
    <property type="project" value="UniProtKB-KW"/>
</dbReference>
<organism evidence="6 7">
    <name type="scientific">Shewanella canadensis</name>
    <dbReference type="NCBI Taxonomy" id="271096"/>
    <lineage>
        <taxon>Bacteria</taxon>
        <taxon>Pseudomonadati</taxon>
        <taxon>Pseudomonadota</taxon>
        <taxon>Gammaproteobacteria</taxon>
        <taxon>Alteromonadales</taxon>
        <taxon>Shewanellaceae</taxon>
        <taxon>Shewanella</taxon>
    </lineage>
</organism>
<dbReference type="EMBL" id="RXNU01000007">
    <property type="protein sequence ID" value="RTR38129.1"/>
    <property type="molecule type" value="Genomic_DNA"/>
</dbReference>
<proteinExistence type="inferred from homology"/>
<dbReference type="Proteomes" id="UP000267448">
    <property type="component" value="Unassembled WGS sequence"/>
</dbReference>
<dbReference type="PANTHER" id="PTHR30118">
    <property type="entry name" value="HTH-TYPE TRANSCRIPTIONAL REGULATOR LEUO-RELATED"/>
    <property type="match status" value="1"/>
</dbReference>
<evidence type="ECO:0000256" key="1">
    <source>
        <dbReference type="ARBA" id="ARBA00009437"/>
    </source>
</evidence>
<comment type="similarity">
    <text evidence="1">Belongs to the LysR transcriptional regulatory family.</text>
</comment>
<evidence type="ECO:0000256" key="4">
    <source>
        <dbReference type="ARBA" id="ARBA00023163"/>
    </source>
</evidence>
<dbReference type="Gene3D" id="1.10.10.10">
    <property type="entry name" value="Winged helix-like DNA-binding domain superfamily/Winged helix DNA-binding domain"/>
    <property type="match status" value="1"/>
</dbReference>
<dbReference type="GO" id="GO:0003700">
    <property type="term" value="F:DNA-binding transcription factor activity"/>
    <property type="evidence" value="ECO:0007669"/>
    <property type="project" value="InterPro"/>
</dbReference>
<gene>
    <name evidence="6" type="ORF">EKG38_14265</name>
</gene>
<evidence type="ECO:0000259" key="5">
    <source>
        <dbReference type="PROSITE" id="PS50931"/>
    </source>
</evidence>